<dbReference type="RefSeq" id="XP_065955934.1">
    <property type="nucleotide sequence ID" value="XM_066100534.1"/>
</dbReference>
<gene>
    <name evidence="1" type="ORF">Pdw03_3596</name>
</gene>
<evidence type="ECO:0000313" key="1">
    <source>
        <dbReference type="EMBL" id="QQK40742.1"/>
    </source>
</evidence>
<dbReference type="Proteomes" id="UP000595662">
    <property type="component" value="Chromosome 1"/>
</dbReference>
<evidence type="ECO:0000313" key="2">
    <source>
        <dbReference type="Proteomes" id="UP000595662"/>
    </source>
</evidence>
<protein>
    <submittedName>
        <fullName evidence="1">Uncharacterized protein</fullName>
    </submittedName>
</protein>
<reference evidence="1 2" key="1">
    <citation type="submission" date="2020-08" db="EMBL/GenBank/DDBJ databases">
        <title>The completed genome sequence of the pathogenic ascomycete fungus Penicillium digitatum.</title>
        <authorList>
            <person name="Wang M."/>
        </authorList>
    </citation>
    <scope>NUCLEOTIDE SEQUENCE [LARGE SCALE GENOMIC DNA]</scope>
    <source>
        <strain evidence="1 2">PdW03</strain>
    </source>
</reference>
<accession>A0A7T6XGM6</accession>
<proteinExistence type="predicted"/>
<sequence>MSLLLDPCMKLLKGSARQAVFLSNCSGSRRQLRVGQGRVSVDQLNRERSTIKSALAPLFDSVAGTCCCMVAPLPVPGTWSPTIAQADRVLLDGGDIPVGLPHN</sequence>
<dbReference type="EMBL" id="CP060774">
    <property type="protein sequence ID" value="QQK40742.1"/>
    <property type="molecule type" value="Genomic_DNA"/>
</dbReference>
<organism evidence="1 2">
    <name type="scientific">Penicillium digitatum</name>
    <name type="common">Green mold</name>
    <dbReference type="NCBI Taxonomy" id="36651"/>
    <lineage>
        <taxon>Eukaryota</taxon>
        <taxon>Fungi</taxon>
        <taxon>Dikarya</taxon>
        <taxon>Ascomycota</taxon>
        <taxon>Pezizomycotina</taxon>
        <taxon>Eurotiomycetes</taxon>
        <taxon>Eurotiomycetidae</taxon>
        <taxon>Eurotiales</taxon>
        <taxon>Aspergillaceae</taxon>
        <taxon>Penicillium</taxon>
    </lineage>
</organism>
<name>A0A7T6XGM6_PENDI</name>
<dbReference type="GeneID" id="90952519"/>
<dbReference type="AlphaFoldDB" id="A0A7T6XGM6"/>